<dbReference type="InterPro" id="IPR013149">
    <property type="entry name" value="ADH-like_C"/>
</dbReference>
<protein>
    <submittedName>
        <fullName evidence="9">Uncharacterized protein</fullName>
    </submittedName>
</protein>
<organism evidence="9 10">
    <name type="scientific">Alistipes timonensis JC136</name>
    <dbReference type="NCBI Taxonomy" id="1033731"/>
    <lineage>
        <taxon>Bacteria</taxon>
        <taxon>Pseudomonadati</taxon>
        <taxon>Bacteroidota</taxon>
        <taxon>Bacteroidia</taxon>
        <taxon>Bacteroidales</taxon>
        <taxon>Rikenellaceae</taxon>
        <taxon>Alistipes</taxon>
    </lineage>
</organism>
<dbReference type="Proteomes" id="UP000183253">
    <property type="component" value="Unassembled WGS sequence"/>
</dbReference>
<dbReference type="PANTHER" id="PTHR42813:SF4">
    <property type="entry name" value="NADP-DEPENDENT ISOPROPANOL DEHYDROGENASE"/>
    <property type="match status" value="1"/>
</dbReference>
<gene>
    <name evidence="9" type="ORF">SAMN05444145_101320</name>
</gene>
<dbReference type="SUPFAM" id="SSF51735">
    <property type="entry name" value="NAD(P)-binding Rossmann-fold domains"/>
    <property type="match status" value="1"/>
</dbReference>
<evidence type="ECO:0000256" key="6">
    <source>
        <dbReference type="RuleBase" id="RU361277"/>
    </source>
</evidence>
<dbReference type="GO" id="GO:0008270">
    <property type="term" value="F:zinc ion binding"/>
    <property type="evidence" value="ECO:0007669"/>
    <property type="project" value="InterPro"/>
</dbReference>
<evidence type="ECO:0000256" key="5">
    <source>
        <dbReference type="ARBA" id="ARBA00023002"/>
    </source>
</evidence>
<dbReference type="InterPro" id="IPR002328">
    <property type="entry name" value="ADH_Zn_CS"/>
</dbReference>
<keyword evidence="3 6" id="KW-0479">Metal-binding</keyword>
<keyword evidence="5" id="KW-0560">Oxidoreductase</keyword>
<dbReference type="Gene3D" id="3.90.180.10">
    <property type="entry name" value="Medium-chain alcohol dehydrogenases, catalytic domain"/>
    <property type="match status" value="1"/>
</dbReference>
<keyword evidence="10" id="KW-1185">Reference proteome</keyword>
<comment type="similarity">
    <text evidence="2 6">Belongs to the zinc-containing alcohol dehydrogenase family.</text>
</comment>
<reference evidence="9 10" key="1">
    <citation type="submission" date="2016-10" db="EMBL/GenBank/DDBJ databases">
        <authorList>
            <person name="de Groot N.N."/>
        </authorList>
    </citation>
    <scope>NUCLEOTIDE SEQUENCE [LARGE SCALE GENOMIC DNA]</scope>
    <source>
        <strain evidence="9 10">DSM 25383</strain>
    </source>
</reference>
<comment type="cofactor">
    <cofactor evidence="1 6">
        <name>Zn(2+)</name>
        <dbReference type="ChEBI" id="CHEBI:29105"/>
    </cofactor>
</comment>
<sequence length="346" mass="38018">MRAYTYVKHGRFELREKRKPELLDPRDAVVRVTLGSICTSDLHIKHGSVPRAVPGITVGHEMVGVVEQVGADVATVRPGDRVTVNVETFCGECFFCRHGYVNNCSDPDGGWALGCRIDGGQAEYVRVPYADQGLDRIPDTVSDEQALFVGDVLATGFWAARISEIGAEDTVLIIGAGPTGICTLLCVMLKRPKRIIVCEKSPERIRFVREHYSDVLVCEPAECRDFVLRNSDHGGADVVMEVAGAADTFRLAWECARPNAVVTVVALYDEPQMLPLPDMYGKNLTFRTGGVDGCDCTEILQLIEAGRIDTTPLITHRFPLSRIDEAYRLFESKSDGVIKIAVECGK</sequence>
<evidence type="ECO:0000259" key="8">
    <source>
        <dbReference type="Pfam" id="PF08240"/>
    </source>
</evidence>
<evidence type="ECO:0000256" key="4">
    <source>
        <dbReference type="ARBA" id="ARBA00022833"/>
    </source>
</evidence>
<evidence type="ECO:0000256" key="2">
    <source>
        <dbReference type="ARBA" id="ARBA00008072"/>
    </source>
</evidence>
<dbReference type="Pfam" id="PF00107">
    <property type="entry name" value="ADH_zinc_N"/>
    <property type="match status" value="1"/>
</dbReference>
<dbReference type="EMBL" id="FNRI01000001">
    <property type="protein sequence ID" value="SEA02477.1"/>
    <property type="molecule type" value="Genomic_DNA"/>
</dbReference>
<dbReference type="AlphaFoldDB" id="A0A1H3XSL0"/>
<evidence type="ECO:0000313" key="10">
    <source>
        <dbReference type="Proteomes" id="UP000183253"/>
    </source>
</evidence>
<dbReference type="Gene3D" id="3.40.50.720">
    <property type="entry name" value="NAD(P)-binding Rossmann-like Domain"/>
    <property type="match status" value="1"/>
</dbReference>
<accession>A0A1H3XSL0</accession>
<dbReference type="GO" id="GO:0016491">
    <property type="term" value="F:oxidoreductase activity"/>
    <property type="evidence" value="ECO:0007669"/>
    <property type="project" value="UniProtKB-KW"/>
</dbReference>
<dbReference type="Pfam" id="PF08240">
    <property type="entry name" value="ADH_N"/>
    <property type="match status" value="1"/>
</dbReference>
<feature type="domain" description="Alcohol dehydrogenase-like C-terminal" evidence="7">
    <location>
        <begin position="194"/>
        <end position="287"/>
    </location>
</feature>
<evidence type="ECO:0000259" key="7">
    <source>
        <dbReference type="Pfam" id="PF00107"/>
    </source>
</evidence>
<dbReference type="InterPro" id="IPR011032">
    <property type="entry name" value="GroES-like_sf"/>
</dbReference>
<dbReference type="PROSITE" id="PS00059">
    <property type="entry name" value="ADH_ZINC"/>
    <property type="match status" value="1"/>
</dbReference>
<proteinExistence type="inferred from homology"/>
<dbReference type="InterPro" id="IPR036291">
    <property type="entry name" value="NAD(P)-bd_dom_sf"/>
</dbReference>
<dbReference type="STRING" id="1033731.SAMN05444145_101320"/>
<dbReference type="OrthoDB" id="9787435at2"/>
<evidence type="ECO:0000313" key="9">
    <source>
        <dbReference type="EMBL" id="SEA02477.1"/>
    </source>
</evidence>
<dbReference type="RefSeq" id="WP_010259602.1">
    <property type="nucleotide sequence ID" value="NZ_CAEG01000002.1"/>
</dbReference>
<dbReference type="InterPro" id="IPR013154">
    <property type="entry name" value="ADH-like_N"/>
</dbReference>
<dbReference type="SUPFAM" id="SSF50129">
    <property type="entry name" value="GroES-like"/>
    <property type="match status" value="1"/>
</dbReference>
<dbReference type="CDD" id="cd05278">
    <property type="entry name" value="FDH_like"/>
    <property type="match status" value="1"/>
</dbReference>
<dbReference type="PANTHER" id="PTHR42813">
    <property type="entry name" value="ZINC-TYPE ALCOHOL DEHYDROGENASE-LIKE"/>
    <property type="match status" value="1"/>
</dbReference>
<feature type="domain" description="Alcohol dehydrogenase-like N-terminal" evidence="8">
    <location>
        <begin position="25"/>
        <end position="130"/>
    </location>
</feature>
<evidence type="ECO:0000256" key="1">
    <source>
        <dbReference type="ARBA" id="ARBA00001947"/>
    </source>
</evidence>
<evidence type="ECO:0000256" key="3">
    <source>
        <dbReference type="ARBA" id="ARBA00022723"/>
    </source>
</evidence>
<keyword evidence="4 6" id="KW-0862">Zinc</keyword>
<name>A0A1H3XSL0_9BACT</name>